<dbReference type="Pfam" id="PF01019">
    <property type="entry name" value="G_glu_transpept"/>
    <property type="match status" value="1"/>
</dbReference>
<dbReference type="Proteomes" id="UP001530315">
    <property type="component" value="Unassembled WGS sequence"/>
</dbReference>
<dbReference type="InterPro" id="IPR029055">
    <property type="entry name" value="Ntn_hydrolases_N"/>
</dbReference>
<evidence type="ECO:0000313" key="4">
    <source>
        <dbReference type="Proteomes" id="UP001530315"/>
    </source>
</evidence>
<reference evidence="3 4" key="1">
    <citation type="submission" date="2024-10" db="EMBL/GenBank/DDBJ databases">
        <title>Updated reference genomes for cyclostephanoid diatoms.</title>
        <authorList>
            <person name="Roberts W.R."/>
            <person name="Alverson A.J."/>
        </authorList>
    </citation>
    <scope>NUCLEOTIDE SEQUENCE [LARGE SCALE GENOMIC DNA]</scope>
    <source>
        <strain evidence="3 4">AJA276-08</strain>
    </source>
</reference>
<dbReference type="SUPFAM" id="SSF56235">
    <property type="entry name" value="N-terminal nucleophile aminohydrolases (Ntn hydrolases)"/>
    <property type="match status" value="1"/>
</dbReference>
<dbReference type="PANTHER" id="PTHR11686:SF9">
    <property type="entry name" value="RE13973P"/>
    <property type="match status" value="1"/>
</dbReference>
<evidence type="ECO:0000256" key="2">
    <source>
        <dbReference type="PIRSR" id="PIRSR600101-2"/>
    </source>
</evidence>
<feature type="binding site" evidence="2">
    <location>
        <begin position="345"/>
        <end position="346"/>
    </location>
    <ligand>
        <name>L-glutamate</name>
        <dbReference type="ChEBI" id="CHEBI:29985"/>
    </ligand>
</feature>
<gene>
    <name evidence="3" type="ORF">ACHAW5_009477</name>
</gene>
<feature type="binding site" evidence="2">
    <location>
        <begin position="294"/>
        <end position="296"/>
    </location>
    <ligand>
        <name>L-glutamate</name>
        <dbReference type="ChEBI" id="CHEBI:29985"/>
    </ligand>
</feature>
<accession>A0ABD3QRJ0</accession>
<dbReference type="InterPro" id="IPR000101">
    <property type="entry name" value="GGT_peptidase"/>
</dbReference>
<protein>
    <recommendedName>
        <fullName evidence="5">Gamma-glutamyltranspeptidase</fullName>
    </recommendedName>
</protein>
<comment type="caution">
    <text evidence="3">The sequence shown here is derived from an EMBL/GenBank/DDBJ whole genome shotgun (WGS) entry which is preliminary data.</text>
</comment>
<dbReference type="InterPro" id="IPR043137">
    <property type="entry name" value="GGT_ssub_C"/>
</dbReference>
<keyword evidence="4" id="KW-1185">Reference proteome</keyword>
<feature type="binding site" evidence="2">
    <location>
        <position position="382"/>
    </location>
    <ligand>
        <name>L-glutamate</name>
        <dbReference type="ChEBI" id="CHEBI:29985"/>
    </ligand>
</feature>
<evidence type="ECO:0000256" key="1">
    <source>
        <dbReference type="PIRSR" id="PIRSR600101-1"/>
    </source>
</evidence>
<dbReference type="Gene3D" id="1.10.246.130">
    <property type="match status" value="1"/>
</dbReference>
<dbReference type="AlphaFoldDB" id="A0ABD3QRJ0"/>
<organism evidence="3 4">
    <name type="scientific">Stephanodiscus triporus</name>
    <dbReference type="NCBI Taxonomy" id="2934178"/>
    <lineage>
        <taxon>Eukaryota</taxon>
        <taxon>Sar</taxon>
        <taxon>Stramenopiles</taxon>
        <taxon>Ochrophyta</taxon>
        <taxon>Bacillariophyta</taxon>
        <taxon>Coscinodiscophyceae</taxon>
        <taxon>Thalassiosirophycidae</taxon>
        <taxon>Stephanodiscales</taxon>
        <taxon>Stephanodiscaceae</taxon>
        <taxon>Stephanodiscus</taxon>
    </lineage>
</organism>
<proteinExistence type="predicted"/>
<evidence type="ECO:0008006" key="5">
    <source>
        <dbReference type="Google" id="ProtNLM"/>
    </source>
</evidence>
<feature type="binding site" evidence="2">
    <location>
        <position position="317"/>
    </location>
    <ligand>
        <name>L-glutamate</name>
        <dbReference type="ChEBI" id="CHEBI:29985"/>
    </ligand>
</feature>
<dbReference type="InterPro" id="IPR043138">
    <property type="entry name" value="GGT_lsub"/>
</dbReference>
<feature type="active site" description="Nucleophile" evidence="1">
    <location>
        <position position="276"/>
    </location>
</feature>
<dbReference type="EMBL" id="JALLAZ020000124">
    <property type="protein sequence ID" value="KAL3803067.1"/>
    <property type="molecule type" value="Genomic_DNA"/>
</dbReference>
<dbReference type="Gene3D" id="3.60.20.40">
    <property type="match status" value="1"/>
</dbReference>
<dbReference type="PANTHER" id="PTHR11686">
    <property type="entry name" value="GAMMA GLUTAMYL TRANSPEPTIDASE"/>
    <property type="match status" value="1"/>
</dbReference>
<sequence>MPWSRLVRPAYILARDGFVVSRYLADAIERNAMYIRTMPDLGRLLTRDGDGRTPLVEGDVMVRGRYAETLRAIMEGGSDALYRGGMAESLSRDIQDAGGIITSADIANYRPVLRDPLISRVNGHNVVGPGPPSSGGGAVIGALRFLSGFSAPYAASYDSLSQHWYVEACRHVFAIRMSLSDPSFARDQNANAVRDLIEGDYMEMLRGGTSDDAVLNVSQYGGPKWAQLKDVNSQGDTVKDAKEGDRRMSEKIGANDTTATSSRNLRLFNYLDDHGTTSLSVIDKNKNTVTITSTINLEFGSKVLTSTGIILNNDMDDFSTPGRANAFGLHPSPSNYAAPGKRPLSSMSPTMVFRDGSGGVDPAKAPFEDLGDLVLSLGASGGPKIISAVLQTMLNYAFVGMPLFESVSSPRIHDQLLYHGAAGTNVEQSTLPQGPAIELSSRTRSALKKRGHDLVDTNYLGAVQAVAVDLETGSLTAVSDIRKQGMPAGY</sequence>
<name>A0ABD3QRJ0_9STRA</name>
<evidence type="ECO:0000313" key="3">
    <source>
        <dbReference type="EMBL" id="KAL3803067.1"/>
    </source>
</evidence>
<dbReference type="PRINTS" id="PR01210">
    <property type="entry name" value="GGTRANSPTASE"/>
</dbReference>